<feature type="compositionally biased region" description="Basic and acidic residues" evidence="5">
    <location>
        <begin position="403"/>
        <end position="413"/>
    </location>
</feature>
<dbReference type="InterPro" id="IPR052088">
    <property type="entry name" value="E3_ubiquitin-ligase_SINA"/>
</dbReference>
<dbReference type="PANTHER" id="PTHR10315">
    <property type="entry name" value="E3 UBIQUITIN PROTEIN LIGASE SIAH"/>
    <property type="match status" value="1"/>
</dbReference>
<keyword evidence="3" id="KW-0862">Zinc</keyword>
<dbReference type="SUPFAM" id="SSF49599">
    <property type="entry name" value="TRAF domain-like"/>
    <property type="match status" value="2"/>
</dbReference>
<keyword evidence="8" id="KW-1185">Reference proteome</keyword>
<evidence type="ECO:0000256" key="5">
    <source>
        <dbReference type="SAM" id="MobiDB-lite"/>
    </source>
</evidence>
<reference evidence="7" key="1">
    <citation type="submission" date="2023-07" db="EMBL/GenBank/DDBJ databases">
        <title>A chromosome-level genome assembly of Lolium multiflorum.</title>
        <authorList>
            <person name="Chen Y."/>
            <person name="Copetti D."/>
            <person name="Kolliker R."/>
            <person name="Studer B."/>
        </authorList>
    </citation>
    <scope>NUCLEOTIDE SEQUENCE</scope>
    <source>
        <strain evidence="7">02402/16</strain>
        <tissue evidence="7">Leaf</tissue>
    </source>
</reference>
<evidence type="ECO:0000256" key="3">
    <source>
        <dbReference type="ARBA" id="ARBA00022833"/>
    </source>
</evidence>
<sequence>MGSGSRSVQKKARMTKVTTTKDNPEHEEEEKACKVFTVELETLECDICFMPFESEVYSCKNGHAACAKCCISMERKCPSCNESIGDFRCRAMEKILAGLTRPCRFKKRGCRETLRYTEARRHEEEACSYSPYRCPFDGCDFRGFLLYGHILDAHDPELSTVVTLQKSEPFRAVLHHNDKSVFLLLNGGDILDHGTLAVGGEGTSLCLTAPGPVPFVRRLDGYKAKVFLFAPDAFWGSSGSVTCKNGHAACAKCCISIERKCPSCNKSIGDFRCRAMEKILAGLTRSCRFKKRGCRETLRYTEARRHEEEACSYSTYRCPFDGCDFRGFLLYGHILDAHDPELSTVVTLQKCEPIRAVLHHDDKSVFLLLNGGDILMGRSLSVVRVCPYPEAECESVREYAGTEESRPNHDGHQRGVPVVGVS</sequence>
<organism evidence="7 8">
    <name type="scientific">Lolium multiflorum</name>
    <name type="common">Italian ryegrass</name>
    <name type="synonym">Lolium perenne subsp. multiflorum</name>
    <dbReference type="NCBI Taxonomy" id="4521"/>
    <lineage>
        <taxon>Eukaryota</taxon>
        <taxon>Viridiplantae</taxon>
        <taxon>Streptophyta</taxon>
        <taxon>Embryophyta</taxon>
        <taxon>Tracheophyta</taxon>
        <taxon>Spermatophyta</taxon>
        <taxon>Magnoliopsida</taxon>
        <taxon>Liliopsida</taxon>
        <taxon>Poales</taxon>
        <taxon>Poaceae</taxon>
        <taxon>BOP clade</taxon>
        <taxon>Pooideae</taxon>
        <taxon>Poodae</taxon>
        <taxon>Poeae</taxon>
        <taxon>Poeae Chloroplast Group 2 (Poeae type)</taxon>
        <taxon>Loliodinae</taxon>
        <taxon>Loliinae</taxon>
        <taxon>Lolium</taxon>
    </lineage>
</organism>
<evidence type="ECO:0000313" key="7">
    <source>
        <dbReference type="EMBL" id="KAK1602905.1"/>
    </source>
</evidence>
<dbReference type="Pfam" id="PF21361">
    <property type="entry name" value="Sina_ZnF"/>
    <property type="match status" value="2"/>
</dbReference>
<dbReference type="GO" id="GO:0005737">
    <property type="term" value="C:cytoplasm"/>
    <property type="evidence" value="ECO:0007669"/>
    <property type="project" value="TreeGrafter"/>
</dbReference>
<gene>
    <name evidence="7" type="ORF">QYE76_037672</name>
</gene>
<feature type="domain" description="SIAH-type" evidence="6">
    <location>
        <begin position="282"/>
        <end position="339"/>
    </location>
</feature>
<evidence type="ECO:0000256" key="1">
    <source>
        <dbReference type="ARBA" id="ARBA00022723"/>
    </source>
</evidence>
<comment type="caution">
    <text evidence="7">The sequence shown here is derived from an EMBL/GenBank/DDBJ whole genome shotgun (WGS) entry which is preliminary data.</text>
</comment>
<keyword evidence="2 4" id="KW-0863">Zinc-finger</keyword>
<evidence type="ECO:0000256" key="4">
    <source>
        <dbReference type="PROSITE-ProRule" id="PRU00455"/>
    </source>
</evidence>
<dbReference type="GO" id="GO:0008270">
    <property type="term" value="F:zinc ion binding"/>
    <property type="evidence" value="ECO:0007669"/>
    <property type="project" value="UniProtKB-KW"/>
</dbReference>
<dbReference type="GO" id="GO:0061630">
    <property type="term" value="F:ubiquitin protein ligase activity"/>
    <property type="evidence" value="ECO:0007669"/>
    <property type="project" value="TreeGrafter"/>
</dbReference>
<keyword evidence="1" id="KW-0479">Metal-binding</keyword>
<feature type="region of interest" description="Disordered" evidence="5">
    <location>
        <begin position="1"/>
        <end position="25"/>
    </location>
</feature>
<dbReference type="PROSITE" id="PS51081">
    <property type="entry name" value="ZF_SIAH"/>
    <property type="match status" value="2"/>
</dbReference>
<dbReference type="Gene3D" id="3.30.40.10">
    <property type="entry name" value="Zinc/RING finger domain, C3HC4 (zinc finger)"/>
    <property type="match status" value="2"/>
</dbReference>
<protein>
    <recommendedName>
        <fullName evidence="6">SIAH-type domain-containing protein</fullName>
    </recommendedName>
</protein>
<dbReference type="AlphaFoldDB" id="A0AAD8QIH1"/>
<evidence type="ECO:0000256" key="2">
    <source>
        <dbReference type="ARBA" id="ARBA00022771"/>
    </source>
</evidence>
<proteinExistence type="predicted"/>
<name>A0AAD8QIH1_LOLMU</name>
<feature type="domain" description="SIAH-type" evidence="6">
    <location>
        <begin position="98"/>
        <end position="155"/>
    </location>
</feature>
<dbReference type="PANTHER" id="PTHR10315:SF71">
    <property type="entry name" value="RING-TYPE E3 UBIQUITIN TRANSFERASE"/>
    <property type="match status" value="1"/>
</dbReference>
<dbReference type="EMBL" id="JAUUTY010000161">
    <property type="protein sequence ID" value="KAK1602905.1"/>
    <property type="molecule type" value="Genomic_DNA"/>
</dbReference>
<feature type="region of interest" description="Disordered" evidence="5">
    <location>
        <begin position="399"/>
        <end position="422"/>
    </location>
</feature>
<dbReference type="Proteomes" id="UP001231189">
    <property type="component" value="Unassembled WGS sequence"/>
</dbReference>
<evidence type="ECO:0000313" key="8">
    <source>
        <dbReference type="Proteomes" id="UP001231189"/>
    </source>
</evidence>
<dbReference type="InterPro" id="IPR013083">
    <property type="entry name" value="Znf_RING/FYVE/PHD"/>
</dbReference>
<dbReference type="InterPro" id="IPR013010">
    <property type="entry name" value="Znf_SIAH"/>
</dbReference>
<accession>A0AAD8QIH1</accession>
<evidence type="ECO:0000259" key="6">
    <source>
        <dbReference type="PROSITE" id="PS51081"/>
    </source>
</evidence>